<feature type="transmembrane region" description="Helical" evidence="1">
    <location>
        <begin position="63"/>
        <end position="87"/>
    </location>
</feature>
<feature type="transmembrane region" description="Helical" evidence="1">
    <location>
        <begin position="23"/>
        <end position="43"/>
    </location>
</feature>
<sequence length="103" mass="11281">MRTIPPEADRQPPAADQPAERELIFRLILPLRLFGDVFFLGILMGRDPGPGVSPEQGRLKGNITAAAILILLLCVVLSGSFFLLYLIKALLGLDLFTDAHLLE</sequence>
<organism evidence="2 3">
    <name type="scientific">Desulfoluna butyratoxydans</name>
    <dbReference type="NCBI Taxonomy" id="231438"/>
    <lineage>
        <taxon>Bacteria</taxon>
        <taxon>Pseudomonadati</taxon>
        <taxon>Thermodesulfobacteriota</taxon>
        <taxon>Desulfobacteria</taxon>
        <taxon>Desulfobacterales</taxon>
        <taxon>Desulfolunaceae</taxon>
        <taxon>Desulfoluna</taxon>
    </lineage>
</organism>
<gene>
    <name evidence="2" type="ORF">MSL71_41560</name>
</gene>
<keyword evidence="1" id="KW-0812">Transmembrane</keyword>
<dbReference type="EMBL" id="CAADHO010000009">
    <property type="protein sequence ID" value="VFQ46489.1"/>
    <property type="molecule type" value="Genomic_DNA"/>
</dbReference>
<proteinExistence type="predicted"/>
<accession>A0A4U8YT06</accession>
<protein>
    <submittedName>
        <fullName evidence="2">Uncharacterized protein</fullName>
    </submittedName>
</protein>
<name>A0A4U8YT06_9BACT</name>
<keyword evidence="1" id="KW-0472">Membrane</keyword>
<dbReference type="AlphaFoldDB" id="A0A4U8YT06"/>
<dbReference type="RefSeq" id="WP_180144287.1">
    <property type="nucleotide sequence ID" value="NZ_CAADHO010000009.1"/>
</dbReference>
<reference evidence="2 3" key="1">
    <citation type="submission" date="2019-03" db="EMBL/GenBank/DDBJ databases">
        <authorList>
            <person name="Nijsse B."/>
        </authorList>
    </citation>
    <scope>NUCLEOTIDE SEQUENCE [LARGE SCALE GENOMIC DNA]</scope>
    <source>
        <strain evidence="2">Desulfoluna butyratoxydans MSL71</strain>
    </source>
</reference>
<evidence type="ECO:0000256" key="1">
    <source>
        <dbReference type="SAM" id="Phobius"/>
    </source>
</evidence>
<evidence type="ECO:0000313" key="2">
    <source>
        <dbReference type="EMBL" id="VFQ46489.1"/>
    </source>
</evidence>
<keyword evidence="3" id="KW-1185">Reference proteome</keyword>
<dbReference type="Proteomes" id="UP000507962">
    <property type="component" value="Unassembled WGS sequence"/>
</dbReference>
<keyword evidence="1" id="KW-1133">Transmembrane helix</keyword>
<evidence type="ECO:0000313" key="3">
    <source>
        <dbReference type="Proteomes" id="UP000507962"/>
    </source>
</evidence>